<comment type="caution">
    <text evidence="2">The sequence shown here is derived from an EMBL/GenBank/DDBJ whole genome shotgun (WGS) entry which is preliminary data.</text>
</comment>
<evidence type="ECO:0000313" key="2">
    <source>
        <dbReference type="EMBL" id="KAG2323410.1"/>
    </source>
</evidence>
<feature type="compositionally biased region" description="Low complexity" evidence="1">
    <location>
        <begin position="315"/>
        <end position="325"/>
    </location>
</feature>
<keyword evidence="3" id="KW-1185">Reference proteome</keyword>
<dbReference type="AlphaFoldDB" id="A0A8X8B5L6"/>
<sequence>MKQGDLSVREYNTLFLKSGLHGKHGEETLVSMYREGLREEIRSEIGSKVFSSIDDIIQAALDVEEGETPSDTNGSPTKSSDTNGSPTESDESGNRPKKKARTKNNEKNDQVDEEEEDEAEAEHDEIDADNDSDLSRPNQLEGSDDESDSKVDLQDYKEYLEEHHKSDNIKGSLESTEFATLGSLFEEATEVEAILEKEKSPQKSPGRRKRKTRPNSFMDPEDEDPLEEPGVEDGEESDDDESVDENNDEEWVYEGETLVEVDEDEMSDHGSDEKTRMSTVLSSPDEETDHGRDENTHDASGAGESPSSLPPSLTPVPLAVVPLLT</sequence>
<organism evidence="2 3">
    <name type="scientific">Brassica carinata</name>
    <name type="common">Ethiopian mustard</name>
    <name type="synonym">Abyssinian cabbage</name>
    <dbReference type="NCBI Taxonomy" id="52824"/>
    <lineage>
        <taxon>Eukaryota</taxon>
        <taxon>Viridiplantae</taxon>
        <taxon>Streptophyta</taxon>
        <taxon>Embryophyta</taxon>
        <taxon>Tracheophyta</taxon>
        <taxon>Spermatophyta</taxon>
        <taxon>Magnoliopsida</taxon>
        <taxon>eudicotyledons</taxon>
        <taxon>Gunneridae</taxon>
        <taxon>Pentapetalae</taxon>
        <taxon>rosids</taxon>
        <taxon>malvids</taxon>
        <taxon>Brassicales</taxon>
        <taxon>Brassicaceae</taxon>
        <taxon>Brassiceae</taxon>
        <taxon>Brassica</taxon>
    </lineage>
</organism>
<name>A0A8X8B5L6_BRACI</name>
<protein>
    <submittedName>
        <fullName evidence="2">Uncharacterized protein</fullName>
    </submittedName>
</protein>
<reference evidence="2 3" key="1">
    <citation type="submission" date="2020-02" db="EMBL/GenBank/DDBJ databases">
        <authorList>
            <person name="Ma Q."/>
            <person name="Huang Y."/>
            <person name="Song X."/>
            <person name="Pei D."/>
        </authorList>
    </citation>
    <scope>NUCLEOTIDE SEQUENCE [LARGE SCALE GENOMIC DNA]</scope>
    <source>
        <strain evidence="2">Sxm20200214</strain>
        <tissue evidence="2">Leaf</tissue>
    </source>
</reference>
<dbReference type="Proteomes" id="UP000886595">
    <property type="component" value="Unassembled WGS sequence"/>
</dbReference>
<gene>
    <name evidence="2" type="ORF">Bca52824_016623</name>
</gene>
<feature type="compositionally biased region" description="Acidic residues" evidence="1">
    <location>
        <begin position="111"/>
        <end position="132"/>
    </location>
</feature>
<feature type="region of interest" description="Disordered" evidence="1">
    <location>
        <begin position="192"/>
        <end position="325"/>
    </location>
</feature>
<proteinExistence type="predicted"/>
<feature type="compositionally biased region" description="Basic and acidic residues" evidence="1">
    <location>
        <begin position="267"/>
        <end position="276"/>
    </location>
</feature>
<dbReference type="EMBL" id="JAAMPC010000003">
    <property type="protein sequence ID" value="KAG2323410.1"/>
    <property type="molecule type" value="Genomic_DNA"/>
</dbReference>
<feature type="compositionally biased region" description="Polar residues" evidence="1">
    <location>
        <begin position="69"/>
        <end position="87"/>
    </location>
</feature>
<evidence type="ECO:0000256" key="1">
    <source>
        <dbReference type="SAM" id="MobiDB-lite"/>
    </source>
</evidence>
<feature type="compositionally biased region" description="Acidic residues" evidence="1">
    <location>
        <begin position="219"/>
        <end position="266"/>
    </location>
</feature>
<evidence type="ECO:0000313" key="3">
    <source>
        <dbReference type="Proteomes" id="UP000886595"/>
    </source>
</evidence>
<accession>A0A8X8B5L6</accession>
<feature type="compositionally biased region" description="Basic and acidic residues" evidence="1">
    <location>
        <begin position="148"/>
        <end position="168"/>
    </location>
</feature>
<feature type="region of interest" description="Disordered" evidence="1">
    <location>
        <begin position="61"/>
        <end position="173"/>
    </location>
</feature>